<reference evidence="2 3" key="1">
    <citation type="submission" date="2019-12" db="EMBL/GenBank/DDBJ databases">
        <authorList>
            <person name="Alioto T."/>
            <person name="Alioto T."/>
            <person name="Gomez Garrido J."/>
        </authorList>
    </citation>
    <scope>NUCLEOTIDE SEQUENCE [LARGE SCALE GENOMIC DNA]</scope>
</reference>
<comment type="caution">
    <text evidence="2">The sequence shown here is derived from an EMBL/GenBank/DDBJ whole genome shotgun (WGS) entry which is preliminary data.</text>
</comment>
<sequence>MLSFEAKIDSDVIKKNHGHWIMHEYSLDGVSLNGCMCKDYVICKIMKILTLPRDQHVIHFADEIGTIMRGVENPRINEELVEDCLRANKKQKVEDPLMDDMQEVSGSLDPLLPEIEDLWSEFPVMGEGVSSDDRFR</sequence>
<evidence type="ECO:0000313" key="2">
    <source>
        <dbReference type="EMBL" id="CAA2959898.1"/>
    </source>
</evidence>
<dbReference type="Gramene" id="OE9A021432T1">
    <property type="protein sequence ID" value="OE9A021432C1"/>
    <property type="gene ID" value="OE9A021432"/>
</dbReference>
<organism evidence="2 3">
    <name type="scientific">Olea europaea subsp. europaea</name>
    <dbReference type="NCBI Taxonomy" id="158383"/>
    <lineage>
        <taxon>Eukaryota</taxon>
        <taxon>Viridiplantae</taxon>
        <taxon>Streptophyta</taxon>
        <taxon>Embryophyta</taxon>
        <taxon>Tracheophyta</taxon>
        <taxon>Spermatophyta</taxon>
        <taxon>Magnoliopsida</taxon>
        <taxon>eudicotyledons</taxon>
        <taxon>Gunneridae</taxon>
        <taxon>Pentapetalae</taxon>
        <taxon>asterids</taxon>
        <taxon>lamiids</taxon>
        <taxon>Lamiales</taxon>
        <taxon>Oleaceae</taxon>
        <taxon>Oleeae</taxon>
        <taxon>Olea</taxon>
    </lineage>
</organism>
<dbReference type="Proteomes" id="UP000594638">
    <property type="component" value="Unassembled WGS sequence"/>
</dbReference>
<proteinExistence type="predicted"/>
<dbReference type="AlphaFoldDB" id="A0A8S0Q520"/>
<evidence type="ECO:0000259" key="1">
    <source>
        <dbReference type="PROSITE" id="PS51005"/>
    </source>
</evidence>
<dbReference type="GO" id="GO:0006355">
    <property type="term" value="P:regulation of DNA-templated transcription"/>
    <property type="evidence" value="ECO:0007669"/>
    <property type="project" value="InterPro"/>
</dbReference>
<dbReference type="GO" id="GO:0003677">
    <property type="term" value="F:DNA binding"/>
    <property type="evidence" value="ECO:0007669"/>
    <property type="project" value="InterPro"/>
</dbReference>
<protein>
    <submittedName>
        <fullName evidence="2">NAC domain-containing 67-like</fullName>
    </submittedName>
</protein>
<dbReference type="PROSITE" id="PS51005">
    <property type="entry name" value="NAC"/>
    <property type="match status" value="1"/>
</dbReference>
<dbReference type="InterPro" id="IPR003441">
    <property type="entry name" value="NAC-dom"/>
</dbReference>
<name>A0A8S0Q520_OLEEU</name>
<dbReference type="EMBL" id="CACTIH010000353">
    <property type="protein sequence ID" value="CAA2959898.1"/>
    <property type="molecule type" value="Genomic_DNA"/>
</dbReference>
<feature type="domain" description="NAC" evidence="1">
    <location>
        <begin position="1"/>
        <end position="48"/>
    </location>
</feature>
<gene>
    <name evidence="2" type="ORF">OLEA9_A021432</name>
</gene>
<keyword evidence="3" id="KW-1185">Reference proteome</keyword>
<accession>A0A8S0Q520</accession>
<evidence type="ECO:0000313" key="3">
    <source>
        <dbReference type="Proteomes" id="UP000594638"/>
    </source>
</evidence>